<protein>
    <submittedName>
        <fullName evidence="1">Uncharacterized protein</fullName>
    </submittedName>
</protein>
<accession>A0A846YM93</accession>
<name>A0A846YM93_9NOCA</name>
<sequence length="147" mass="16197">MSGTTAGNSRYWLARGYRPAEPSRTKLRDLINQGVVPNRLANGLGVHSTTLNRIWQGRASFVHPNLAAAINRIDPETAIDQYSRGTPYVDAIILDRIISGADVTVAAVDKPAYARALYTEHGWNRNQIARKLGISWTRINHHLGVAA</sequence>
<reference evidence="1 2" key="1">
    <citation type="submission" date="2020-04" db="EMBL/GenBank/DDBJ databases">
        <title>MicrobeNet Type strains.</title>
        <authorList>
            <person name="Nicholson A.C."/>
        </authorList>
    </citation>
    <scope>NUCLEOTIDE SEQUENCE [LARGE SCALE GENOMIC DNA]</scope>
    <source>
        <strain evidence="1 2">JCM 3332</strain>
    </source>
</reference>
<dbReference type="Proteomes" id="UP000570678">
    <property type="component" value="Unassembled WGS sequence"/>
</dbReference>
<proteinExistence type="predicted"/>
<gene>
    <name evidence="1" type="ORF">HGA15_32600</name>
</gene>
<dbReference type="RefSeq" id="WP_062979885.1">
    <property type="nucleotide sequence ID" value="NZ_JAAXOT010000028.1"/>
</dbReference>
<organism evidence="1 2">
    <name type="scientific">Nocardia flavorosea</name>
    <dbReference type="NCBI Taxonomy" id="53429"/>
    <lineage>
        <taxon>Bacteria</taxon>
        <taxon>Bacillati</taxon>
        <taxon>Actinomycetota</taxon>
        <taxon>Actinomycetes</taxon>
        <taxon>Mycobacteriales</taxon>
        <taxon>Nocardiaceae</taxon>
        <taxon>Nocardia</taxon>
    </lineage>
</organism>
<evidence type="ECO:0000313" key="1">
    <source>
        <dbReference type="EMBL" id="NKY60796.1"/>
    </source>
</evidence>
<comment type="caution">
    <text evidence="1">The sequence shown here is derived from an EMBL/GenBank/DDBJ whole genome shotgun (WGS) entry which is preliminary data.</text>
</comment>
<keyword evidence="2" id="KW-1185">Reference proteome</keyword>
<evidence type="ECO:0000313" key="2">
    <source>
        <dbReference type="Proteomes" id="UP000570678"/>
    </source>
</evidence>
<dbReference type="AlphaFoldDB" id="A0A846YM93"/>
<dbReference type="EMBL" id="JAAXOT010000028">
    <property type="protein sequence ID" value="NKY60796.1"/>
    <property type="molecule type" value="Genomic_DNA"/>
</dbReference>